<dbReference type="InterPro" id="IPR011527">
    <property type="entry name" value="ABC1_TM_dom"/>
</dbReference>
<evidence type="ECO:0000259" key="8">
    <source>
        <dbReference type="PROSITE" id="PS50893"/>
    </source>
</evidence>
<reference evidence="11 12" key="2">
    <citation type="submission" date="2020-08" db="EMBL/GenBank/DDBJ databases">
        <title>Genomic Encyclopedia of Type Strains, Phase IV (KMG-IV): sequencing the most valuable type-strain genomes for metagenomic binning, comparative biology and taxonomic classification.</title>
        <authorList>
            <person name="Goeker M."/>
        </authorList>
    </citation>
    <scope>NUCLEOTIDE SEQUENCE [LARGE SCALE GENOMIC DNA]</scope>
    <source>
        <strain evidence="11 12">DSM 44197</strain>
    </source>
</reference>
<evidence type="ECO:0000259" key="9">
    <source>
        <dbReference type="PROSITE" id="PS50929"/>
    </source>
</evidence>
<comment type="subcellular location">
    <subcellularLocation>
        <location evidence="1">Cell membrane</location>
        <topology evidence="1">Multi-pass membrane protein</topology>
    </subcellularLocation>
</comment>
<dbReference type="EMBL" id="JACJIA010000004">
    <property type="protein sequence ID" value="MBA8951849.1"/>
    <property type="molecule type" value="Genomic_DNA"/>
</dbReference>
<dbReference type="InterPro" id="IPR027417">
    <property type="entry name" value="P-loop_NTPase"/>
</dbReference>
<dbReference type="GO" id="GO:0005524">
    <property type="term" value="F:ATP binding"/>
    <property type="evidence" value="ECO:0007669"/>
    <property type="project" value="UniProtKB-KW"/>
</dbReference>
<dbReference type="Gene3D" id="3.40.50.300">
    <property type="entry name" value="P-loop containing nucleotide triphosphate hydrolases"/>
    <property type="match status" value="1"/>
</dbReference>
<evidence type="ECO:0000256" key="6">
    <source>
        <dbReference type="ARBA" id="ARBA00023136"/>
    </source>
</evidence>
<dbReference type="Proteomes" id="UP000572680">
    <property type="component" value="Unassembled WGS sequence"/>
</dbReference>
<feature type="domain" description="ABC transporter" evidence="8">
    <location>
        <begin position="333"/>
        <end position="563"/>
    </location>
</feature>
<keyword evidence="12" id="KW-1185">Reference proteome</keyword>
<dbReference type="PROSITE" id="PS50929">
    <property type="entry name" value="ABC_TM1F"/>
    <property type="match status" value="1"/>
</dbReference>
<dbReference type="CDD" id="cd03228">
    <property type="entry name" value="ABCC_MRP_Like"/>
    <property type="match status" value="1"/>
</dbReference>
<dbReference type="EMBL" id="FN178622">
    <property type="protein sequence ID" value="CAX48975.1"/>
    <property type="molecule type" value="Genomic_DNA"/>
</dbReference>
<name>C0MP62_ACTNM</name>
<evidence type="ECO:0000256" key="4">
    <source>
        <dbReference type="ARBA" id="ARBA00022840"/>
    </source>
</evidence>
<dbReference type="GO" id="GO:0034040">
    <property type="term" value="F:ATPase-coupled lipid transmembrane transporter activity"/>
    <property type="evidence" value="ECO:0007669"/>
    <property type="project" value="TreeGrafter"/>
</dbReference>
<evidence type="ECO:0000256" key="5">
    <source>
        <dbReference type="ARBA" id="ARBA00022989"/>
    </source>
</evidence>
<dbReference type="GO" id="GO:0005886">
    <property type="term" value="C:plasma membrane"/>
    <property type="evidence" value="ECO:0007669"/>
    <property type="project" value="UniProtKB-SubCell"/>
</dbReference>
<keyword evidence="2 7" id="KW-0812">Transmembrane</keyword>
<dbReference type="SUPFAM" id="SSF52540">
    <property type="entry name" value="P-loop containing nucleoside triphosphate hydrolases"/>
    <property type="match status" value="1"/>
</dbReference>
<dbReference type="GO" id="GO:0016887">
    <property type="term" value="F:ATP hydrolysis activity"/>
    <property type="evidence" value="ECO:0007669"/>
    <property type="project" value="InterPro"/>
</dbReference>
<dbReference type="SMART" id="SM00382">
    <property type="entry name" value="AAA"/>
    <property type="match status" value="1"/>
</dbReference>
<feature type="transmembrane region" description="Helical" evidence="7">
    <location>
        <begin position="242"/>
        <end position="264"/>
    </location>
</feature>
<feature type="transmembrane region" description="Helical" evidence="7">
    <location>
        <begin position="57"/>
        <end position="78"/>
    </location>
</feature>
<dbReference type="RefSeq" id="WP_220509454.1">
    <property type="nucleotide sequence ID" value="NZ_JACJIA010000004.1"/>
</dbReference>
<organism evidence="10">
    <name type="scientific">Actinomadura namibiensis</name>
    <dbReference type="NCBI Taxonomy" id="182080"/>
    <lineage>
        <taxon>Bacteria</taxon>
        <taxon>Bacillati</taxon>
        <taxon>Actinomycetota</taxon>
        <taxon>Actinomycetes</taxon>
        <taxon>Streptosporangiales</taxon>
        <taxon>Thermomonosporaceae</taxon>
        <taxon>Actinomadura</taxon>
    </lineage>
</organism>
<dbReference type="InterPro" id="IPR003439">
    <property type="entry name" value="ABC_transporter-like_ATP-bd"/>
</dbReference>
<evidence type="ECO:0000256" key="7">
    <source>
        <dbReference type="SAM" id="Phobius"/>
    </source>
</evidence>
<dbReference type="InterPro" id="IPR036640">
    <property type="entry name" value="ABC1_TM_sf"/>
</dbReference>
<dbReference type="PANTHER" id="PTHR24221">
    <property type="entry name" value="ATP-BINDING CASSETTE SUB-FAMILY B"/>
    <property type="match status" value="1"/>
</dbReference>
<evidence type="ECO:0000313" key="12">
    <source>
        <dbReference type="Proteomes" id="UP000572680"/>
    </source>
</evidence>
<evidence type="ECO:0000256" key="2">
    <source>
        <dbReference type="ARBA" id="ARBA00022692"/>
    </source>
</evidence>
<keyword evidence="4 11" id="KW-0067">ATP-binding</keyword>
<dbReference type="Gene3D" id="1.20.1560.10">
    <property type="entry name" value="ABC transporter type 1, transmembrane domain"/>
    <property type="match status" value="1"/>
</dbReference>
<dbReference type="PROSITE" id="PS50893">
    <property type="entry name" value="ABC_TRANSPORTER_2"/>
    <property type="match status" value="1"/>
</dbReference>
<evidence type="ECO:0000256" key="3">
    <source>
        <dbReference type="ARBA" id="ARBA00022741"/>
    </source>
</evidence>
<sequence length="571" mass="58411">MTGGAARWFAAQLRTERRGLAGVLAWSVAAALPALVSGRLIALAVDQGFLRGRGTVGLAWLGALAAATAVGALGARQIPRALGGALEPVRDRLVRRIVAGALRRALAGRPDPGVVAKLTEQTETVRDTGAGLLLGMQQVGMAVVAAAIGLLLLAPVTALLVLPPVLAALLLLSRLLPELMARHRALLAAEDRVAATVGGLTAAVRDVVACGAGPRAGAEAAAVFAEQAAAERAVARADALRTALGIVGGQLSLVVLLAAAPWLVASGRLSPGEVLGALTYVTTGLQPALRAAVQSTGGSGVRLAVTLQRLLDGSADEPDPAPAGGRVPGRLDLSVEGLTFAYGAGAEPVVRDLDLTVPHGTHLAVVGPSGIGKSTLADLLTGVAVPQAGRVRVGGVPLAETDPAWRRRSVAIIPQEAYVFSGTLAENLAYLRPDAAEAELDAAVAALGLAPLRARLGGYGAALGPRSGLTPGERQLVALARVWLSPARIVVLDEATCHLDPAAEARVEHAFRDRPGTLVVIAHRLSSARRADRVLVMDGTRPRLGTHGELLRDSPLYADLVGAWTVHPAAR</sequence>
<dbReference type="InterPro" id="IPR003593">
    <property type="entry name" value="AAA+_ATPase"/>
</dbReference>
<dbReference type="Pfam" id="PF00005">
    <property type="entry name" value="ABC_tran"/>
    <property type="match status" value="1"/>
</dbReference>
<keyword evidence="6 7" id="KW-0472">Membrane</keyword>
<feature type="domain" description="ABC transmembrane type-1" evidence="9">
    <location>
        <begin position="21"/>
        <end position="300"/>
    </location>
</feature>
<feature type="transmembrane region" description="Helical" evidence="7">
    <location>
        <begin position="23"/>
        <end position="45"/>
    </location>
</feature>
<feature type="transmembrane region" description="Helical" evidence="7">
    <location>
        <begin position="139"/>
        <end position="172"/>
    </location>
</feature>
<dbReference type="InterPro" id="IPR039421">
    <property type="entry name" value="Type_1_exporter"/>
</dbReference>
<keyword evidence="5 7" id="KW-1133">Transmembrane helix</keyword>
<gene>
    <name evidence="10" type="primary">labT2</name>
    <name evidence="11" type="ORF">HNR61_003489</name>
</gene>
<evidence type="ECO:0000313" key="10">
    <source>
        <dbReference type="EMBL" id="CAX48975.1"/>
    </source>
</evidence>
<keyword evidence="3" id="KW-0547">Nucleotide-binding</keyword>
<evidence type="ECO:0000256" key="1">
    <source>
        <dbReference type="ARBA" id="ARBA00004651"/>
    </source>
</evidence>
<accession>C0MP62</accession>
<dbReference type="GO" id="GO:0140359">
    <property type="term" value="F:ABC-type transporter activity"/>
    <property type="evidence" value="ECO:0007669"/>
    <property type="project" value="InterPro"/>
</dbReference>
<dbReference type="PANTHER" id="PTHR24221:SF654">
    <property type="entry name" value="ATP-BINDING CASSETTE SUB-FAMILY B MEMBER 6"/>
    <property type="match status" value="1"/>
</dbReference>
<dbReference type="AlphaFoldDB" id="C0MP62"/>
<protein>
    <submittedName>
        <fullName evidence="10">ABC-transporter</fullName>
    </submittedName>
    <submittedName>
        <fullName evidence="11">ATP-binding cassette subfamily C protein</fullName>
    </submittedName>
</protein>
<proteinExistence type="predicted"/>
<evidence type="ECO:0000313" key="11">
    <source>
        <dbReference type="EMBL" id="MBA8951849.1"/>
    </source>
</evidence>
<dbReference type="SUPFAM" id="SSF90123">
    <property type="entry name" value="ABC transporter transmembrane region"/>
    <property type="match status" value="1"/>
</dbReference>
<reference evidence="10" key="1">
    <citation type="submission" date="2009-02" db="EMBL/GenBank/DDBJ databases">
        <authorList>
            <person name="Suessmuth R."/>
        </authorList>
    </citation>
    <scope>NUCLEOTIDE SEQUENCE</scope>
</reference>